<evidence type="ECO:0000259" key="5">
    <source>
        <dbReference type="PROSITE" id="PS50048"/>
    </source>
</evidence>
<comment type="caution">
    <text evidence="6">The sequence shown here is derived from an EMBL/GenBank/DDBJ whole genome shotgun (WGS) entry which is preliminary data.</text>
</comment>
<dbReference type="PROSITE" id="PS50048">
    <property type="entry name" value="ZN2_CY6_FUNGAL_2"/>
    <property type="match status" value="1"/>
</dbReference>
<dbReference type="CDD" id="cd00067">
    <property type="entry name" value="GAL4"/>
    <property type="match status" value="1"/>
</dbReference>
<dbReference type="SUPFAM" id="SSF57701">
    <property type="entry name" value="Zn2/Cys6 DNA-binding domain"/>
    <property type="match status" value="1"/>
</dbReference>
<keyword evidence="3" id="KW-0804">Transcription</keyword>
<keyword evidence="2" id="KW-0238">DNA-binding</keyword>
<name>A0A1V6SXJ7_9EURO</name>
<dbReference type="PROSITE" id="PS00463">
    <property type="entry name" value="ZN2_CY6_FUNGAL_1"/>
    <property type="match status" value="1"/>
</dbReference>
<dbReference type="SMART" id="SM00066">
    <property type="entry name" value="GAL4"/>
    <property type="match status" value="1"/>
</dbReference>
<keyword evidence="7" id="KW-1185">Reference proteome</keyword>
<evidence type="ECO:0000256" key="1">
    <source>
        <dbReference type="ARBA" id="ARBA00023015"/>
    </source>
</evidence>
<dbReference type="GO" id="GO:0000981">
    <property type="term" value="F:DNA-binding transcription factor activity, RNA polymerase II-specific"/>
    <property type="evidence" value="ECO:0007669"/>
    <property type="project" value="InterPro"/>
</dbReference>
<dbReference type="STRING" id="303698.A0A1V6SXJ7"/>
<dbReference type="Proteomes" id="UP000191285">
    <property type="component" value="Unassembled WGS sequence"/>
</dbReference>
<accession>A0A1V6SXJ7</accession>
<dbReference type="PANTHER" id="PTHR38111">
    <property type="entry name" value="ZN(2)-C6 FUNGAL-TYPE DOMAIN-CONTAINING PROTEIN-RELATED"/>
    <property type="match status" value="1"/>
</dbReference>
<proteinExistence type="predicted"/>
<dbReference type="Gene3D" id="4.10.240.10">
    <property type="entry name" value="Zn(2)-C6 fungal-type DNA-binding domain"/>
    <property type="match status" value="1"/>
</dbReference>
<feature type="domain" description="Zn(2)-C6 fungal-type" evidence="5">
    <location>
        <begin position="10"/>
        <end position="38"/>
    </location>
</feature>
<keyword evidence="1" id="KW-0805">Transcription regulation</keyword>
<evidence type="ECO:0000313" key="6">
    <source>
        <dbReference type="EMBL" id="OQE18722.1"/>
    </source>
</evidence>
<dbReference type="InterPro" id="IPR036864">
    <property type="entry name" value="Zn2-C6_fun-type_DNA-bd_sf"/>
</dbReference>
<sequence length="503" mass="57616">MGGIPYQSQGCTACRKRKVRCDLGRPQCVRCIKRRTFCPGYERDRFVIYQDVNTVSEGQMQYYGRGKSLMLPPAMSASLTMRSQMFSKFLDLSFPLEMVSSDEIDILPSLVVNISTRPGKSEMLERALAAIACIYLGRTHGDRNLSQIGIQNYDIAIRYMSRLLSRQVQSDDMIYTTVIFQVIQSFHCPYGLRVWLTHMAGTNALLRHCSQNRSIEAPINGIYRKLQKLMMIYSTVVMEWPQEDYRCLQQYSSSGAPLDDLFELFAVEASLLSTTHRIDHSDSQACETFLQSCYSHRERILRWYCQNQSYIGGAPITCDSWELECRIQPGENLFGAPYLFKSLDHLRLHVLYWTALTMVQSLIYQAKILVLANKKPNTVFPVVPGAHEEYLLAGHYAGQICRTIPFCLQPRMKLAGARAVIASVPHICKPFIHLRDQKRFLWCQNVSSVLDDLGFHMASQLRRTASQYWDLSKDPRLNSTLSLSLRWDISEDMSGELLKRSPT</sequence>
<evidence type="ECO:0000256" key="2">
    <source>
        <dbReference type="ARBA" id="ARBA00023125"/>
    </source>
</evidence>
<dbReference type="AlphaFoldDB" id="A0A1V6SXJ7"/>
<evidence type="ECO:0000256" key="4">
    <source>
        <dbReference type="ARBA" id="ARBA00023242"/>
    </source>
</evidence>
<dbReference type="InterPro" id="IPR053178">
    <property type="entry name" value="Osmoadaptation_assoc"/>
</dbReference>
<dbReference type="PANTHER" id="PTHR38111:SF11">
    <property type="entry name" value="TRANSCRIPTION FACTOR DOMAIN-CONTAINING PROTEIN-RELATED"/>
    <property type="match status" value="1"/>
</dbReference>
<dbReference type="GO" id="GO:0003677">
    <property type="term" value="F:DNA binding"/>
    <property type="evidence" value="ECO:0007669"/>
    <property type="project" value="UniProtKB-KW"/>
</dbReference>
<dbReference type="EMBL" id="MLKD01000017">
    <property type="protein sequence ID" value="OQE18722.1"/>
    <property type="molecule type" value="Genomic_DNA"/>
</dbReference>
<protein>
    <recommendedName>
        <fullName evidence="5">Zn(2)-C6 fungal-type domain-containing protein</fullName>
    </recommendedName>
</protein>
<organism evidence="6 7">
    <name type="scientific">Penicillium steckii</name>
    <dbReference type="NCBI Taxonomy" id="303698"/>
    <lineage>
        <taxon>Eukaryota</taxon>
        <taxon>Fungi</taxon>
        <taxon>Dikarya</taxon>
        <taxon>Ascomycota</taxon>
        <taxon>Pezizomycotina</taxon>
        <taxon>Eurotiomycetes</taxon>
        <taxon>Eurotiomycetidae</taxon>
        <taxon>Eurotiales</taxon>
        <taxon>Aspergillaceae</taxon>
        <taxon>Penicillium</taxon>
    </lineage>
</organism>
<dbReference type="Pfam" id="PF00172">
    <property type="entry name" value="Zn_clus"/>
    <property type="match status" value="1"/>
</dbReference>
<evidence type="ECO:0000313" key="7">
    <source>
        <dbReference type="Proteomes" id="UP000191285"/>
    </source>
</evidence>
<dbReference type="OrthoDB" id="4491390at2759"/>
<dbReference type="InterPro" id="IPR001138">
    <property type="entry name" value="Zn2Cys6_DnaBD"/>
</dbReference>
<gene>
    <name evidence="6" type="ORF">PENSTE_c017G10039</name>
</gene>
<dbReference type="GO" id="GO:0008270">
    <property type="term" value="F:zinc ion binding"/>
    <property type="evidence" value="ECO:0007669"/>
    <property type="project" value="InterPro"/>
</dbReference>
<reference evidence="7" key="1">
    <citation type="journal article" date="2017" name="Nat. Microbiol.">
        <title>Global analysis of biosynthetic gene clusters reveals vast potential of secondary metabolite production in Penicillium species.</title>
        <authorList>
            <person name="Nielsen J.C."/>
            <person name="Grijseels S."/>
            <person name="Prigent S."/>
            <person name="Ji B."/>
            <person name="Dainat J."/>
            <person name="Nielsen K.F."/>
            <person name="Frisvad J.C."/>
            <person name="Workman M."/>
            <person name="Nielsen J."/>
        </authorList>
    </citation>
    <scope>NUCLEOTIDE SEQUENCE [LARGE SCALE GENOMIC DNA]</scope>
    <source>
        <strain evidence="7">IBT 24891</strain>
    </source>
</reference>
<keyword evidence="4" id="KW-0539">Nucleus</keyword>
<evidence type="ECO:0000256" key="3">
    <source>
        <dbReference type="ARBA" id="ARBA00023163"/>
    </source>
</evidence>